<evidence type="ECO:0000256" key="3">
    <source>
        <dbReference type="ARBA" id="ARBA00022833"/>
    </source>
</evidence>
<feature type="domain" description="SET" evidence="6">
    <location>
        <begin position="125"/>
        <end position="251"/>
    </location>
</feature>
<dbReference type="GO" id="GO:0008270">
    <property type="term" value="F:zinc ion binding"/>
    <property type="evidence" value="ECO:0007669"/>
    <property type="project" value="UniProtKB-KW"/>
</dbReference>
<name>A0A7S1I6C9_9EUGL</name>
<evidence type="ECO:0008006" key="9">
    <source>
        <dbReference type="Google" id="ProtNLM"/>
    </source>
</evidence>
<gene>
    <name evidence="8" type="ORF">EGYM00392_LOCUS13556</name>
</gene>
<dbReference type="InterPro" id="IPR001214">
    <property type="entry name" value="SET_dom"/>
</dbReference>
<protein>
    <recommendedName>
        <fullName evidence="9">MYND-type domain-containing protein</fullName>
    </recommendedName>
</protein>
<dbReference type="Gene3D" id="2.170.270.10">
    <property type="entry name" value="SET domain"/>
    <property type="match status" value="1"/>
</dbReference>
<organism evidence="8">
    <name type="scientific">Eutreptiella gymnastica</name>
    <dbReference type="NCBI Taxonomy" id="73025"/>
    <lineage>
        <taxon>Eukaryota</taxon>
        <taxon>Discoba</taxon>
        <taxon>Euglenozoa</taxon>
        <taxon>Euglenida</taxon>
        <taxon>Spirocuta</taxon>
        <taxon>Euglenophyceae</taxon>
        <taxon>Eutreptiales</taxon>
        <taxon>Eutreptiaceae</taxon>
        <taxon>Eutreptiella</taxon>
    </lineage>
</organism>
<evidence type="ECO:0000256" key="2">
    <source>
        <dbReference type="ARBA" id="ARBA00022771"/>
    </source>
</evidence>
<evidence type="ECO:0000259" key="6">
    <source>
        <dbReference type="PROSITE" id="PS50280"/>
    </source>
</evidence>
<keyword evidence="1" id="KW-0479">Metal-binding</keyword>
<dbReference type="PROSITE" id="PS50280">
    <property type="entry name" value="SET"/>
    <property type="match status" value="1"/>
</dbReference>
<evidence type="ECO:0000256" key="4">
    <source>
        <dbReference type="PROSITE-ProRule" id="PRU00134"/>
    </source>
</evidence>
<evidence type="ECO:0000256" key="5">
    <source>
        <dbReference type="SAM" id="MobiDB-lite"/>
    </source>
</evidence>
<dbReference type="EMBL" id="HBGA01037171">
    <property type="protein sequence ID" value="CAD9002472.1"/>
    <property type="molecule type" value="Transcribed_RNA"/>
</dbReference>
<dbReference type="Pfam" id="PF00856">
    <property type="entry name" value="SET"/>
    <property type="match status" value="1"/>
</dbReference>
<keyword evidence="3" id="KW-0862">Zinc</keyword>
<dbReference type="SUPFAM" id="SSF82199">
    <property type="entry name" value="SET domain"/>
    <property type="match status" value="1"/>
</dbReference>
<dbReference type="PROSITE" id="PS50865">
    <property type="entry name" value="ZF_MYND_2"/>
    <property type="match status" value="1"/>
</dbReference>
<dbReference type="Pfam" id="PF01753">
    <property type="entry name" value="zf-MYND"/>
    <property type="match status" value="1"/>
</dbReference>
<feature type="domain" description="MYND-type" evidence="7">
    <location>
        <begin position="71"/>
        <end position="116"/>
    </location>
</feature>
<evidence type="ECO:0000259" key="7">
    <source>
        <dbReference type="PROSITE" id="PS50865"/>
    </source>
</evidence>
<proteinExistence type="predicted"/>
<dbReference type="PANTHER" id="PTHR47332:SF4">
    <property type="entry name" value="SET DOMAIN-CONTAINING PROTEIN 5"/>
    <property type="match status" value="1"/>
</dbReference>
<dbReference type="Gene3D" id="6.10.140.2220">
    <property type="match status" value="1"/>
</dbReference>
<dbReference type="InterPro" id="IPR002893">
    <property type="entry name" value="Znf_MYND"/>
</dbReference>
<evidence type="ECO:0000313" key="8">
    <source>
        <dbReference type="EMBL" id="CAD9002472.1"/>
    </source>
</evidence>
<evidence type="ECO:0000256" key="1">
    <source>
        <dbReference type="ARBA" id="ARBA00022723"/>
    </source>
</evidence>
<dbReference type="InterPro" id="IPR053185">
    <property type="entry name" value="SET_domain_protein"/>
</dbReference>
<dbReference type="AlphaFoldDB" id="A0A7S1I6C9"/>
<dbReference type="SUPFAM" id="SSF144232">
    <property type="entry name" value="HIT/MYND zinc finger-like"/>
    <property type="match status" value="1"/>
</dbReference>
<feature type="compositionally biased region" description="Pro residues" evidence="5">
    <location>
        <begin position="37"/>
        <end position="52"/>
    </location>
</feature>
<dbReference type="PANTHER" id="PTHR47332">
    <property type="entry name" value="SET DOMAIN-CONTAINING PROTEIN 5"/>
    <property type="match status" value="1"/>
</dbReference>
<accession>A0A7S1I6C9</accession>
<dbReference type="InterPro" id="IPR046341">
    <property type="entry name" value="SET_dom_sf"/>
</dbReference>
<reference evidence="8" key="1">
    <citation type="submission" date="2021-01" db="EMBL/GenBank/DDBJ databases">
        <authorList>
            <person name="Corre E."/>
            <person name="Pelletier E."/>
            <person name="Niang G."/>
            <person name="Scheremetjew M."/>
            <person name="Finn R."/>
            <person name="Kale V."/>
            <person name="Holt S."/>
            <person name="Cochrane G."/>
            <person name="Meng A."/>
            <person name="Brown T."/>
            <person name="Cohen L."/>
        </authorList>
    </citation>
    <scope>NUCLEOTIDE SEQUENCE</scope>
    <source>
        <strain evidence="8">NIES-381</strain>
    </source>
</reference>
<feature type="region of interest" description="Disordered" evidence="5">
    <location>
        <begin position="30"/>
        <end position="52"/>
    </location>
</feature>
<sequence>MPPKQKKGPKPNRPQRPAVEEDLDALLAAFTAKASTKPPPPPPVAAGPPAPPAPAVPATLFPPSATVVWTCAFCYTATGDRPRTACGSCHKRMYCSERCRAADWEPGPGQGHRTWCPLACGEEHVDWEVRPVAEGKGLGLVAKTPFARGARIMVERLLRLSDVRPPAGRPEVLQAVQALMPAGAPVETKFQLNKLGGDDPDDPDGGGVCVRMSRANHQCGANAYHTLVHDVKLLLARVPIAAGEEICIEYRPFLDPSRRPDLEQDRRILEGKWGVVCPGDCQCRRADLLADWQRMWELDTAIMEQGRMGRTGDAFAKVKALLRLHDRHQSAHVSYIRTLYDGVSMAVTTRKLLPEAKRLAAEAYGMALAAYGPDSPDTRKYERLRSNIASHPNYLTLGGS</sequence>
<keyword evidence="2 4" id="KW-0863">Zinc-finger</keyword>